<sequence length="75" mass="8445">MYAQVIVDVPAMQTNQPYTYRIPAELADIVVDGMRVVVPFGRGNRLIQGFVVGLVDEAEDADKLTMTRFKNQRES</sequence>
<dbReference type="EMBL" id="JACSZT010000009">
    <property type="protein sequence ID" value="MBC6499390.1"/>
    <property type="molecule type" value="Genomic_DNA"/>
</dbReference>
<reference evidence="5" key="1">
    <citation type="submission" date="2020-08" db="EMBL/GenBank/DDBJ databases">
        <title>Complete genome sequence of Weissella confusa strain FS54 provides insights into metabolic potential.</title>
        <authorList>
            <person name="Fhoula I."/>
            <person name="Najjari A."/>
            <person name="Lekired A."/>
            <person name="Bessrour-Aouam N."/>
            <person name="Jaballah S."/>
            <person name="Klibi N."/>
            <person name="Ouzari H.-I."/>
        </authorList>
    </citation>
    <scope>NUCLEOTIDE SEQUENCE</scope>
    <source>
        <strain evidence="5">FS54</strain>
    </source>
</reference>
<protein>
    <recommendedName>
        <fullName evidence="4">Primosomal protein N' 3' DNA-binding domain-containing protein</fullName>
    </recommendedName>
</protein>
<dbReference type="InterPro" id="IPR041222">
    <property type="entry name" value="PriA_3primeBD"/>
</dbReference>
<keyword evidence="2" id="KW-0067">ATP-binding</keyword>
<dbReference type="Proteomes" id="UP000650485">
    <property type="component" value="Unassembled WGS sequence"/>
</dbReference>
<evidence type="ECO:0000256" key="2">
    <source>
        <dbReference type="ARBA" id="ARBA00022840"/>
    </source>
</evidence>
<comment type="caution">
    <text evidence="5">The sequence shown here is derived from an EMBL/GenBank/DDBJ whole genome shotgun (WGS) entry which is preliminary data.</text>
</comment>
<evidence type="ECO:0000259" key="4">
    <source>
        <dbReference type="Pfam" id="PF17764"/>
    </source>
</evidence>
<evidence type="ECO:0000313" key="5">
    <source>
        <dbReference type="EMBL" id="MBC6499390.1"/>
    </source>
</evidence>
<accession>A0A923NEZ9</accession>
<dbReference type="GO" id="GO:0006270">
    <property type="term" value="P:DNA replication initiation"/>
    <property type="evidence" value="ECO:0007669"/>
    <property type="project" value="TreeGrafter"/>
</dbReference>
<dbReference type="PANTHER" id="PTHR30580">
    <property type="entry name" value="PRIMOSOMAL PROTEIN N"/>
    <property type="match status" value="1"/>
</dbReference>
<name>A0A923NEZ9_WEICO</name>
<dbReference type="GO" id="GO:0006310">
    <property type="term" value="P:DNA recombination"/>
    <property type="evidence" value="ECO:0007669"/>
    <property type="project" value="TreeGrafter"/>
</dbReference>
<evidence type="ECO:0000256" key="3">
    <source>
        <dbReference type="ARBA" id="ARBA00023125"/>
    </source>
</evidence>
<keyword evidence="1" id="KW-0547">Nucleotide-binding</keyword>
<dbReference type="PANTHER" id="PTHR30580:SF0">
    <property type="entry name" value="PRIMOSOMAL PROTEIN N"/>
    <property type="match status" value="1"/>
</dbReference>
<dbReference type="InterPro" id="IPR042115">
    <property type="entry name" value="PriA_3primeBD_sf"/>
</dbReference>
<evidence type="ECO:0000313" key="6">
    <source>
        <dbReference type="Proteomes" id="UP000650485"/>
    </source>
</evidence>
<dbReference type="Pfam" id="PF17764">
    <property type="entry name" value="PriA_3primeBD"/>
    <property type="match status" value="1"/>
</dbReference>
<proteinExistence type="predicted"/>
<keyword evidence="3" id="KW-0238">DNA-binding</keyword>
<dbReference type="GO" id="GO:0005524">
    <property type="term" value="F:ATP binding"/>
    <property type="evidence" value="ECO:0007669"/>
    <property type="project" value="UniProtKB-KW"/>
</dbReference>
<dbReference type="GO" id="GO:0006302">
    <property type="term" value="P:double-strand break repair"/>
    <property type="evidence" value="ECO:0007669"/>
    <property type="project" value="TreeGrafter"/>
</dbReference>
<dbReference type="AlphaFoldDB" id="A0A923NEZ9"/>
<evidence type="ECO:0000256" key="1">
    <source>
        <dbReference type="ARBA" id="ARBA00022741"/>
    </source>
</evidence>
<gene>
    <name evidence="5" type="ORF">H7R52_13050</name>
</gene>
<feature type="domain" description="Primosomal protein N' 3' DNA-binding" evidence="4">
    <location>
        <begin position="4"/>
        <end position="64"/>
    </location>
</feature>
<dbReference type="GO" id="GO:0003677">
    <property type="term" value="F:DNA binding"/>
    <property type="evidence" value="ECO:0007669"/>
    <property type="project" value="UniProtKB-KW"/>
</dbReference>
<dbReference type="GO" id="GO:0043138">
    <property type="term" value="F:3'-5' DNA helicase activity"/>
    <property type="evidence" value="ECO:0007669"/>
    <property type="project" value="TreeGrafter"/>
</dbReference>
<organism evidence="5 6">
    <name type="scientific">Weissella confusa</name>
    <name type="common">Lactobacillus confusus</name>
    <dbReference type="NCBI Taxonomy" id="1583"/>
    <lineage>
        <taxon>Bacteria</taxon>
        <taxon>Bacillati</taxon>
        <taxon>Bacillota</taxon>
        <taxon>Bacilli</taxon>
        <taxon>Lactobacillales</taxon>
        <taxon>Lactobacillaceae</taxon>
        <taxon>Weissella</taxon>
    </lineage>
</organism>
<dbReference type="Gene3D" id="3.40.1440.60">
    <property type="entry name" value="PriA, 3(prime) DNA-binding domain"/>
    <property type="match status" value="1"/>
</dbReference>